<accession>A0A914M3X1</accession>
<sequence length="227" mass="24641">MSKSFNFLLLLLSILILLPKASGGGPGGRGGRRAHRGGRSRESGDGPSTSGNLQGSAGTSSSSRSGNIEASSSTGDGPLTTEQRATANVLLELIRDYSLQSVADYCRYESCYKELESLLAQQAQPVISKQCQKILEEALSKEEGSKSKLKAKKNKMISDGSAVTKIMDYCDNYMLAVFNEIKDNCRAVLEARTKIRTRTVYEIRVRVEKACTKVDTSTSKSENSKHS</sequence>
<dbReference type="Proteomes" id="UP000887563">
    <property type="component" value="Unplaced"/>
</dbReference>
<proteinExistence type="predicted"/>
<evidence type="ECO:0000256" key="1">
    <source>
        <dbReference type="SAM" id="MobiDB-lite"/>
    </source>
</evidence>
<dbReference type="AlphaFoldDB" id="A0A914M3X1"/>
<feature type="region of interest" description="Disordered" evidence="1">
    <location>
        <begin position="23"/>
        <end position="81"/>
    </location>
</feature>
<keyword evidence="2" id="KW-0732">Signal</keyword>
<protein>
    <submittedName>
        <fullName evidence="4">Uncharacterized protein</fullName>
    </submittedName>
</protein>
<dbReference type="WBParaSite" id="Minc3s01124g20953">
    <property type="protein sequence ID" value="Minc3s01124g20953"/>
    <property type="gene ID" value="Minc3s01124g20953"/>
</dbReference>
<feature type="signal peptide" evidence="2">
    <location>
        <begin position="1"/>
        <end position="23"/>
    </location>
</feature>
<keyword evidence="3" id="KW-1185">Reference proteome</keyword>
<evidence type="ECO:0000256" key="2">
    <source>
        <dbReference type="SAM" id="SignalP"/>
    </source>
</evidence>
<reference evidence="4" key="1">
    <citation type="submission" date="2022-11" db="UniProtKB">
        <authorList>
            <consortium name="WormBaseParasite"/>
        </authorList>
    </citation>
    <scope>IDENTIFICATION</scope>
</reference>
<name>A0A914M3X1_MELIC</name>
<evidence type="ECO:0000313" key="3">
    <source>
        <dbReference type="Proteomes" id="UP000887563"/>
    </source>
</evidence>
<feature type="compositionally biased region" description="Low complexity" evidence="1">
    <location>
        <begin position="55"/>
        <end position="66"/>
    </location>
</feature>
<evidence type="ECO:0000313" key="4">
    <source>
        <dbReference type="WBParaSite" id="Minc3s01124g20953"/>
    </source>
</evidence>
<feature type="compositionally biased region" description="Polar residues" evidence="1">
    <location>
        <begin position="68"/>
        <end position="81"/>
    </location>
</feature>
<organism evidence="3 4">
    <name type="scientific">Meloidogyne incognita</name>
    <name type="common">Southern root-knot nematode worm</name>
    <name type="synonym">Oxyuris incognita</name>
    <dbReference type="NCBI Taxonomy" id="6306"/>
    <lineage>
        <taxon>Eukaryota</taxon>
        <taxon>Metazoa</taxon>
        <taxon>Ecdysozoa</taxon>
        <taxon>Nematoda</taxon>
        <taxon>Chromadorea</taxon>
        <taxon>Rhabditida</taxon>
        <taxon>Tylenchina</taxon>
        <taxon>Tylenchomorpha</taxon>
        <taxon>Tylenchoidea</taxon>
        <taxon>Meloidogynidae</taxon>
        <taxon>Meloidogyninae</taxon>
        <taxon>Meloidogyne</taxon>
        <taxon>Meloidogyne incognita group</taxon>
    </lineage>
</organism>
<feature type="chain" id="PRO_5036965349" evidence="2">
    <location>
        <begin position="24"/>
        <end position="227"/>
    </location>
</feature>